<evidence type="ECO:0000313" key="1">
    <source>
        <dbReference type="EMBL" id="CCC58113.1"/>
    </source>
</evidence>
<protein>
    <submittedName>
        <fullName evidence="1">Uncharacterized protein</fullName>
    </submittedName>
</protein>
<accession>G0V4S3</accession>
<dbReference type="AlphaFoldDB" id="G0V4S3"/>
<gene>
    <name evidence="1" type="ORF">CAAU_0464</name>
</gene>
<comment type="caution">
    <text evidence="1">The sequence shown here is derived from an EMBL/GenBank/DDBJ whole genome shotgun (WGS) entry which is preliminary data.</text>
</comment>
<proteinExistence type="predicted"/>
<keyword evidence="2" id="KW-1185">Reference proteome</keyword>
<sequence length="49" mass="5792">MAYKLYYLANKLQDKVPKPILEFSKKICNEYVKMAKENGIKSDLRNILK</sequence>
<dbReference type="Proteomes" id="UP000007652">
    <property type="component" value="Unassembled WGS sequence"/>
</dbReference>
<name>G0V4S3_9CLOT</name>
<dbReference type="EMBL" id="CAKP01000019">
    <property type="protein sequence ID" value="CCC58113.1"/>
    <property type="molecule type" value="Genomic_DNA"/>
</dbReference>
<organism evidence="1 2">
    <name type="scientific">Caloramator australicus RC3</name>
    <dbReference type="NCBI Taxonomy" id="857293"/>
    <lineage>
        <taxon>Bacteria</taxon>
        <taxon>Bacillati</taxon>
        <taxon>Bacillota</taxon>
        <taxon>Clostridia</taxon>
        <taxon>Eubacteriales</taxon>
        <taxon>Clostridiaceae</taxon>
        <taxon>Caloramator</taxon>
    </lineage>
</organism>
<reference evidence="1 2" key="1">
    <citation type="journal article" date="2011" name="J. Bacteriol.">
        <title>Draft genome sequence of Caloramator australicus strain RC3T, a thermoanaerobe from the Great Artesian Basin of Australia.</title>
        <authorList>
            <person name="Ogg C.D."/>
            <person name="Patel B.K.C."/>
        </authorList>
    </citation>
    <scope>NUCLEOTIDE SEQUENCE [LARGE SCALE GENOMIC DNA]</scope>
    <source>
        <strain evidence="1 2">RC3</strain>
    </source>
</reference>
<dbReference type="STRING" id="857293.CAAU_0464"/>
<evidence type="ECO:0000313" key="2">
    <source>
        <dbReference type="Proteomes" id="UP000007652"/>
    </source>
</evidence>